<sequence length="665" mass="74817">MEWVTQHQVVRLKPLLWLYGAAGAGKSAICRTIAERCYGEGLLVATFFSRTSLEHNSVEGLLATLAYQLALSIPSTRDHVQKAVENDPSIFERDLDEQFEKLIAQPVLLSLSPQGAMQHYIFTTIISTLSRHNLPLIFLISSRSEFQILTAFNSPEIDAQPVRIPLDNLAYQSEADIRLFLLDKFAAIRNTHPLSAFIPSTWPSAQVIDQLVLKSSGQFIYVSTVMKYVESPQHRPLERLQVVLGASKFIFDSAAPFAELDSLYLHILSSVQNAALTKRILGVLTIGEFPSMEDGVGLLVGSNQDKLRSLQLLCDLLFIGQEDLYLVLNELRSLISVQHEAEFSQISVLHASLCDFLSDPFQSGNLHIKASEVHTELALACIHIFTNVGNGVGQCHSLATSNYARRNIFLHCRFGDPTDHLLFHLRQFDLPTWLSQVSSDEISGIYTTLLDYLSWLKSLRFEGLSETLYTQHLRAVDQSLNTIADKVPPGGELFELLACWVVGLDMNQPSILPFSSLWKSLVDFKAGYDVSQFGAVDVAFWHVTGFGNIARDWFGCPDRAGKRWGSTEVYARASLQVIRSLYHTRQNTENFSLDASMEVWFLFKILPGLLEKVSCSQELVANLQEQRSFSRWIEQRFSNTPHYIATIRALGSYCRQQEVEMIEAE</sequence>
<keyword evidence="4" id="KW-1185">Reference proteome</keyword>
<organism evidence="3 4">
    <name type="scientific">Cyclocybe aegerita</name>
    <name type="common">Black poplar mushroom</name>
    <name type="synonym">Agrocybe aegerita</name>
    <dbReference type="NCBI Taxonomy" id="1973307"/>
    <lineage>
        <taxon>Eukaryota</taxon>
        <taxon>Fungi</taxon>
        <taxon>Dikarya</taxon>
        <taxon>Basidiomycota</taxon>
        <taxon>Agaricomycotina</taxon>
        <taxon>Agaricomycetes</taxon>
        <taxon>Agaricomycetidae</taxon>
        <taxon>Agaricales</taxon>
        <taxon>Agaricineae</taxon>
        <taxon>Bolbitiaceae</taxon>
        <taxon>Cyclocybe</taxon>
    </lineage>
</organism>
<dbReference type="OrthoDB" id="163438at2759"/>
<gene>
    <name evidence="3" type="ORF">AAE3_LOCUS5844</name>
</gene>
<dbReference type="AlphaFoldDB" id="A0A8S0VVE8"/>
<keyword evidence="1" id="KW-0677">Repeat</keyword>
<comment type="caution">
    <text evidence="3">The sequence shown here is derived from an EMBL/GenBank/DDBJ whole genome shotgun (WGS) entry which is preliminary data.</text>
</comment>
<dbReference type="SUPFAM" id="SSF52540">
    <property type="entry name" value="P-loop containing nucleoside triphosphate hydrolases"/>
    <property type="match status" value="1"/>
</dbReference>
<proteinExistence type="predicted"/>
<dbReference type="InterPro" id="IPR056884">
    <property type="entry name" value="NPHP3-like_N"/>
</dbReference>
<accession>A0A8S0VVE8</accession>
<reference evidence="3 4" key="1">
    <citation type="submission" date="2020-01" db="EMBL/GenBank/DDBJ databases">
        <authorList>
            <person name="Gupta K D."/>
        </authorList>
    </citation>
    <scope>NUCLEOTIDE SEQUENCE [LARGE SCALE GENOMIC DNA]</scope>
</reference>
<evidence type="ECO:0000313" key="3">
    <source>
        <dbReference type="EMBL" id="CAA7263680.1"/>
    </source>
</evidence>
<evidence type="ECO:0000259" key="2">
    <source>
        <dbReference type="Pfam" id="PF24883"/>
    </source>
</evidence>
<evidence type="ECO:0000256" key="1">
    <source>
        <dbReference type="ARBA" id="ARBA00022737"/>
    </source>
</evidence>
<name>A0A8S0VVE8_CYCAE</name>
<dbReference type="PANTHER" id="PTHR10039">
    <property type="entry name" value="AMELOGENIN"/>
    <property type="match status" value="1"/>
</dbReference>
<dbReference type="InterPro" id="IPR027417">
    <property type="entry name" value="P-loop_NTPase"/>
</dbReference>
<dbReference type="Proteomes" id="UP000467700">
    <property type="component" value="Unassembled WGS sequence"/>
</dbReference>
<dbReference type="PANTHER" id="PTHR10039:SF17">
    <property type="entry name" value="FUNGAL STAND N-TERMINAL GOODBYE DOMAIN-CONTAINING PROTEIN-RELATED"/>
    <property type="match status" value="1"/>
</dbReference>
<dbReference type="EMBL" id="CACVBS010000040">
    <property type="protein sequence ID" value="CAA7263680.1"/>
    <property type="molecule type" value="Genomic_DNA"/>
</dbReference>
<dbReference type="Pfam" id="PF24883">
    <property type="entry name" value="NPHP3_N"/>
    <property type="match status" value="1"/>
</dbReference>
<evidence type="ECO:0000313" key="4">
    <source>
        <dbReference type="Proteomes" id="UP000467700"/>
    </source>
</evidence>
<protein>
    <recommendedName>
        <fullName evidence="2">Nephrocystin 3-like N-terminal domain-containing protein</fullName>
    </recommendedName>
</protein>
<feature type="domain" description="Nephrocystin 3-like N-terminal" evidence="2">
    <location>
        <begin position="13"/>
        <end position="108"/>
    </location>
</feature>